<keyword evidence="2" id="KW-1133">Transmembrane helix</keyword>
<evidence type="ECO:0008006" key="5">
    <source>
        <dbReference type="Google" id="ProtNLM"/>
    </source>
</evidence>
<dbReference type="InterPro" id="IPR021514">
    <property type="entry name" value="DUF3176"/>
</dbReference>
<feature type="compositionally biased region" description="Polar residues" evidence="1">
    <location>
        <begin position="1"/>
        <end position="14"/>
    </location>
</feature>
<evidence type="ECO:0000256" key="2">
    <source>
        <dbReference type="SAM" id="Phobius"/>
    </source>
</evidence>
<feature type="compositionally biased region" description="Polar residues" evidence="1">
    <location>
        <begin position="35"/>
        <end position="44"/>
    </location>
</feature>
<dbReference type="PANTHER" id="PTHR35394:SF5">
    <property type="entry name" value="DUF3176 DOMAIN-CONTAINING PROTEIN"/>
    <property type="match status" value="1"/>
</dbReference>
<dbReference type="AlphaFoldDB" id="A0A6A6ISA2"/>
<feature type="region of interest" description="Disordered" evidence="1">
    <location>
        <begin position="127"/>
        <end position="164"/>
    </location>
</feature>
<reference evidence="3" key="1">
    <citation type="journal article" date="2020" name="Stud. Mycol.">
        <title>101 Dothideomycetes genomes: a test case for predicting lifestyles and emergence of pathogens.</title>
        <authorList>
            <person name="Haridas S."/>
            <person name="Albert R."/>
            <person name="Binder M."/>
            <person name="Bloem J."/>
            <person name="Labutti K."/>
            <person name="Salamov A."/>
            <person name="Andreopoulos B."/>
            <person name="Baker S."/>
            <person name="Barry K."/>
            <person name="Bills G."/>
            <person name="Bluhm B."/>
            <person name="Cannon C."/>
            <person name="Castanera R."/>
            <person name="Culley D."/>
            <person name="Daum C."/>
            <person name="Ezra D."/>
            <person name="Gonzalez J."/>
            <person name="Henrissat B."/>
            <person name="Kuo A."/>
            <person name="Liang C."/>
            <person name="Lipzen A."/>
            <person name="Lutzoni F."/>
            <person name="Magnuson J."/>
            <person name="Mondo S."/>
            <person name="Nolan M."/>
            <person name="Ohm R."/>
            <person name="Pangilinan J."/>
            <person name="Park H.-J."/>
            <person name="Ramirez L."/>
            <person name="Alfaro M."/>
            <person name="Sun H."/>
            <person name="Tritt A."/>
            <person name="Yoshinaga Y."/>
            <person name="Zwiers L.-H."/>
            <person name="Turgeon B."/>
            <person name="Goodwin S."/>
            <person name="Spatafora J."/>
            <person name="Crous P."/>
            <person name="Grigoriev I."/>
        </authorList>
    </citation>
    <scope>NUCLEOTIDE SEQUENCE</scope>
    <source>
        <strain evidence="3">CBS 122368</strain>
    </source>
</reference>
<proteinExistence type="predicted"/>
<keyword evidence="4" id="KW-1185">Reference proteome</keyword>
<feature type="region of interest" description="Disordered" evidence="1">
    <location>
        <begin position="802"/>
        <end position="821"/>
    </location>
</feature>
<dbReference type="Proteomes" id="UP000800094">
    <property type="component" value="Unassembled WGS sequence"/>
</dbReference>
<evidence type="ECO:0000256" key="1">
    <source>
        <dbReference type="SAM" id="MobiDB-lite"/>
    </source>
</evidence>
<evidence type="ECO:0000313" key="3">
    <source>
        <dbReference type="EMBL" id="KAF2252470.1"/>
    </source>
</evidence>
<organism evidence="3 4">
    <name type="scientific">Trematosphaeria pertusa</name>
    <dbReference type="NCBI Taxonomy" id="390896"/>
    <lineage>
        <taxon>Eukaryota</taxon>
        <taxon>Fungi</taxon>
        <taxon>Dikarya</taxon>
        <taxon>Ascomycota</taxon>
        <taxon>Pezizomycotina</taxon>
        <taxon>Dothideomycetes</taxon>
        <taxon>Pleosporomycetidae</taxon>
        <taxon>Pleosporales</taxon>
        <taxon>Massarineae</taxon>
        <taxon>Trematosphaeriaceae</taxon>
        <taxon>Trematosphaeria</taxon>
    </lineage>
</organism>
<dbReference type="RefSeq" id="XP_033687474.1">
    <property type="nucleotide sequence ID" value="XM_033834783.1"/>
</dbReference>
<dbReference type="OrthoDB" id="5242705at2759"/>
<feature type="transmembrane region" description="Helical" evidence="2">
    <location>
        <begin position="718"/>
        <end position="740"/>
    </location>
</feature>
<feature type="region of interest" description="Disordered" evidence="1">
    <location>
        <begin position="78"/>
        <end position="110"/>
    </location>
</feature>
<name>A0A6A6ISA2_9PLEO</name>
<feature type="transmembrane region" description="Helical" evidence="2">
    <location>
        <begin position="202"/>
        <end position="226"/>
    </location>
</feature>
<feature type="compositionally biased region" description="Polar residues" evidence="1">
    <location>
        <begin position="127"/>
        <end position="139"/>
    </location>
</feature>
<sequence length="821" mass="91306">MYTSPRSPFGSQNPKVPIYLDTRDEHGPQPLGQISEHTCPTGETSSREQPIHCITKSLPAVPLSRRDVSLATPSYRSVVPSPLPSRNLPIPGLSLQTSRLGSRPQRPRPVLRYDEEGRPRLRFRRSTLSPVSPSTTISDSKVGLGIPDAPFHPDPSPIRSPESEKLAKAEKGAFTKASPSIAERIEQKLWKYSASGNIAKRWLLEIISWLLSASCMAAIIIVLFVLKNKPVPNWPLGLTLNAYITVLSRVACAALLLPASEALGQLKWSWFQGDSKKMWDFEIFDNASRGPWGSFLLLVRTKGKSLAAIGAAVTIFAMALDPFFQQVVHYGKRWELQKLPSSIPRVTRYDPFLAREMRFQDNATVINPDQDMKAIADKFFFGYGVPEIPFGNGTRAEIPLSCPSSNCTWEPYETLGVCSKCEDVADMLEFGCLSTRLDWIRSANSYDPYENGTMCGWFFNATGDKPVLMSGYQVDPDTNQSSGEILTTRALPLITNIKRTPLFGGSINFKDVRNPIANFVVVTPPVGPDTKSMLDSIFKHEKPKATECMLSWCVKTIQSSYHLGTYNESVIRRFINTTAGPSPWVEVPAKRQDIPGATEELYVQNITVDPRAVDGRGNTSGYGASNDTAFNIINIFDDYLPAMATTVNNQTEIFVKYKTYETDPFLREYSAQPFSASRDVGNHIERLATTMTNLMRTSSKENATGQAFSEETFVQVRWGWLSLPVGLLLLTFIFLLATVIRSWLEKDQVGIWKTSAVAILLYGLPDEIQKNIMASQGDGSHGTPRFKAKQLKVKMLPKQGWRVSGNTATPKPKFEPPPGWI</sequence>
<gene>
    <name evidence="3" type="ORF">BU26DRAFT_590930</name>
</gene>
<dbReference type="PANTHER" id="PTHR35394">
    <property type="entry name" value="DUF3176 DOMAIN-CONTAINING PROTEIN"/>
    <property type="match status" value="1"/>
</dbReference>
<dbReference type="GeneID" id="54588113"/>
<protein>
    <recommendedName>
        <fullName evidence="5">DUF3176 domain-containing protein</fullName>
    </recommendedName>
</protein>
<evidence type="ECO:0000313" key="4">
    <source>
        <dbReference type="Proteomes" id="UP000800094"/>
    </source>
</evidence>
<dbReference type="EMBL" id="ML987192">
    <property type="protein sequence ID" value="KAF2252470.1"/>
    <property type="molecule type" value="Genomic_DNA"/>
</dbReference>
<feature type="region of interest" description="Disordered" evidence="1">
    <location>
        <begin position="1"/>
        <end position="50"/>
    </location>
</feature>
<keyword evidence="2" id="KW-0472">Membrane</keyword>
<keyword evidence="2" id="KW-0812">Transmembrane</keyword>
<dbReference type="Pfam" id="PF11374">
    <property type="entry name" value="DUF3176"/>
    <property type="match status" value="1"/>
</dbReference>
<accession>A0A6A6ISA2</accession>
<feature type="transmembrane region" description="Helical" evidence="2">
    <location>
        <begin position="306"/>
        <end position="324"/>
    </location>
</feature>
<feature type="transmembrane region" description="Helical" evidence="2">
    <location>
        <begin position="238"/>
        <end position="257"/>
    </location>
</feature>